<comment type="similarity">
    <text evidence="2 6">Belongs to the XK family.</text>
</comment>
<keyword evidence="9" id="KW-1185">Reference proteome</keyword>
<keyword evidence="5 6" id="KW-0472">Membrane</keyword>
<gene>
    <name evidence="8" type="ORF">BaRGS_00026207</name>
</gene>
<dbReference type="Proteomes" id="UP001519460">
    <property type="component" value="Unassembled WGS sequence"/>
</dbReference>
<evidence type="ECO:0000256" key="3">
    <source>
        <dbReference type="ARBA" id="ARBA00022692"/>
    </source>
</evidence>
<feature type="transmembrane region" description="Helical" evidence="6">
    <location>
        <begin position="113"/>
        <end position="130"/>
    </location>
</feature>
<feature type="transmembrane region" description="Helical" evidence="6">
    <location>
        <begin position="181"/>
        <end position="199"/>
    </location>
</feature>
<feature type="transmembrane region" description="Helical" evidence="6">
    <location>
        <begin position="150"/>
        <end position="174"/>
    </location>
</feature>
<feature type="region of interest" description="Disordered" evidence="7">
    <location>
        <begin position="1"/>
        <end position="60"/>
    </location>
</feature>
<evidence type="ECO:0000256" key="7">
    <source>
        <dbReference type="SAM" id="MobiDB-lite"/>
    </source>
</evidence>
<evidence type="ECO:0000256" key="2">
    <source>
        <dbReference type="ARBA" id="ARBA00008789"/>
    </source>
</evidence>
<name>A0ABD0K6L2_9CAEN</name>
<sequence length="200" mass="22043">MSNTGSDPTRPQTADADSEDAGTGDTLSTSTELTTTRSPTGDVTADTLLPPTEPQTTKHDADAVEVEENLLASAEQHDPDIIRDDTQNSRPTWRTRKPWKLAQQVIVTNHTRFTGLEFVLSILRIVLYIVDLVTDLHLASSYFQDGLVNYGALTTTFFGLAYIVVVFFGLARYVDNSDVPAAWWVCRIVFLILGLSPVIL</sequence>
<accession>A0ABD0K6L2</accession>
<evidence type="ECO:0000256" key="6">
    <source>
        <dbReference type="RuleBase" id="RU910716"/>
    </source>
</evidence>
<evidence type="ECO:0000256" key="1">
    <source>
        <dbReference type="ARBA" id="ARBA00004141"/>
    </source>
</evidence>
<evidence type="ECO:0000256" key="4">
    <source>
        <dbReference type="ARBA" id="ARBA00022989"/>
    </source>
</evidence>
<proteinExistence type="inferred from homology"/>
<evidence type="ECO:0000256" key="5">
    <source>
        <dbReference type="ARBA" id="ARBA00023136"/>
    </source>
</evidence>
<organism evidence="8 9">
    <name type="scientific">Batillaria attramentaria</name>
    <dbReference type="NCBI Taxonomy" id="370345"/>
    <lineage>
        <taxon>Eukaryota</taxon>
        <taxon>Metazoa</taxon>
        <taxon>Spiralia</taxon>
        <taxon>Lophotrochozoa</taxon>
        <taxon>Mollusca</taxon>
        <taxon>Gastropoda</taxon>
        <taxon>Caenogastropoda</taxon>
        <taxon>Sorbeoconcha</taxon>
        <taxon>Cerithioidea</taxon>
        <taxon>Batillariidae</taxon>
        <taxon>Batillaria</taxon>
    </lineage>
</organism>
<dbReference type="GO" id="GO:0005886">
    <property type="term" value="C:plasma membrane"/>
    <property type="evidence" value="ECO:0007669"/>
    <property type="project" value="UniProtKB-ARBA"/>
</dbReference>
<comment type="caution">
    <text evidence="8">The sequence shown here is derived from an EMBL/GenBank/DDBJ whole genome shotgun (WGS) entry which is preliminary data.</text>
</comment>
<dbReference type="AlphaFoldDB" id="A0ABD0K6L2"/>
<feature type="compositionally biased region" description="Low complexity" evidence="7">
    <location>
        <begin position="23"/>
        <end position="41"/>
    </location>
</feature>
<reference evidence="8 9" key="1">
    <citation type="journal article" date="2023" name="Sci. Data">
        <title>Genome assembly of the Korean intertidal mud-creeper Batillaria attramentaria.</title>
        <authorList>
            <person name="Patra A.K."/>
            <person name="Ho P.T."/>
            <person name="Jun S."/>
            <person name="Lee S.J."/>
            <person name="Kim Y."/>
            <person name="Won Y.J."/>
        </authorList>
    </citation>
    <scope>NUCLEOTIDE SEQUENCE [LARGE SCALE GENOMIC DNA]</scope>
    <source>
        <strain evidence="8">Wonlab-2016</strain>
    </source>
</reference>
<dbReference type="InterPro" id="IPR018629">
    <property type="entry name" value="XK-rel"/>
</dbReference>
<feature type="compositionally biased region" description="Polar residues" evidence="7">
    <location>
        <begin position="1"/>
        <end position="12"/>
    </location>
</feature>
<keyword evidence="4 6" id="KW-1133">Transmembrane helix</keyword>
<keyword evidence="3 6" id="KW-0812">Transmembrane</keyword>
<evidence type="ECO:0000313" key="9">
    <source>
        <dbReference type="Proteomes" id="UP001519460"/>
    </source>
</evidence>
<protein>
    <recommendedName>
        <fullName evidence="6">XK-related protein</fullName>
    </recommendedName>
</protein>
<dbReference type="Pfam" id="PF09815">
    <property type="entry name" value="XK-related"/>
    <property type="match status" value="1"/>
</dbReference>
<comment type="subcellular location">
    <subcellularLocation>
        <location evidence="1 6">Membrane</location>
        <topology evidence="1 6">Multi-pass membrane protein</topology>
    </subcellularLocation>
</comment>
<dbReference type="EMBL" id="JACVVK020000242">
    <property type="protein sequence ID" value="KAK7482606.1"/>
    <property type="molecule type" value="Genomic_DNA"/>
</dbReference>
<evidence type="ECO:0000313" key="8">
    <source>
        <dbReference type="EMBL" id="KAK7482606.1"/>
    </source>
</evidence>